<evidence type="ECO:0000256" key="4">
    <source>
        <dbReference type="ARBA" id="ARBA00022679"/>
    </source>
</evidence>
<keyword evidence="6" id="KW-0175">Coiled coil</keyword>
<dbReference type="GO" id="GO:0008983">
    <property type="term" value="F:protein-glutamate O-methyltransferase activity"/>
    <property type="evidence" value="ECO:0007669"/>
    <property type="project" value="UniProtKB-EC"/>
</dbReference>
<dbReference type="InterPro" id="IPR036804">
    <property type="entry name" value="CheR_N_sf"/>
</dbReference>
<evidence type="ECO:0000313" key="10">
    <source>
        <dbReference type="EMBL" id="PSF37848.1"/>
    </source>
</evidence>
<dbReference type="OrthoDB" id="9799157at2"/>
<dbReference type="NCBIfam" id="TIGR00229">
    <property type="entry name" value="sensory_box"/>
    <property type="match status" value="2"/>
</dbReference>
<accession>A0A2T1LZK3</accession>
<dbReference type="Pfam" id="PF00989">
    <property type="entry name" value="PAS"/>
    <property type="match status" value="1"/>
</dbReference>
<feature type="domain" description="PAC" evidence="8">
    <location>
        <begin position="364"/>
        <end position="422"/>
    </location>
</feature>
<dbReference type="Gene3D" id="1.10.155.10">
    <property type="entry name" value="Chemotaxis receptor methyltransferase CheR, N-terminal domain"/>
    <property type="match status" value="1"/>
</dbReference>
<evidence type="ECO:0000256" key="2">
    <source>
        <dbReference type="ARBA" id="ARBA00012534"/>
    </source>
</evidence>
<keyword evidence="5" id="KW-0949">S-adenosyl-L-methionine</keyword>
<feature type="coiled-coil region" evidence="6">
    <location>
        <begin position="413"/>
        <end position="496"/>
    </location>
</feature>
<dbReference type="InterPro" id="IPR013767">
    <property type="entry name" value="PAS_fold"/>
</dbReference>
<keyword evidence="4" id="KW-0808">Transferase</keyword>
<evidence type="ECO:0000259" key="7">
    <source>
        <dbReference type="PROSITE" id="PS50112"/>
    </source>
</evidence>
<dbReference type="CDD" id="cd00130">
    <property type="entry name" value="PAS"/>
    <property type="match status" value="2"/>
</dbReference>
<dbReference type="Pfam" id="PF03705">
    <property type="entry name" value="CheR_N"/>
    <property type="match status" value="1"/>
</dbReference>
<dbReference type="PRINTS" id="PR00996">
    <property type="entry name" value="CHERMTFRASE"/>
</dbReference>
<dbReference type="InterPro" id="IPR000014">
    <property type="entry name" value="PAS"/>
</dbReference>
<gene>
    <name evidence="10" type="ORF">C7H19_07640</name>
</gene>
<dbReference type="InterPro" id="IPR022642">
    <property type="entry name" value="CheR_C"/>
</dbReference>
<evidence type="ECO:0000256" key="6">
    <source>
        <dbReference type="SAM" id="Coils"/>
    </source>
</evidence>
<dbReference type="EMBL" id="PXOH01000006">
    <property type="protein sequence ID" value="PSF37848.1"/>
    <property type="molecule type" value="Genomic_DNA"/>
</dbReference>
<evidence type="ECO:0000259" key="8">
    <source>
        <dbReference type="PROSITE" id="PS50113"/>
    </source>
</evidence>
<keyword evidence="3" id="KW-0489">Methyltransferase</keyword>
<reference evidence="10 11" key="2">
    <citation type="submission" date="2018-03" db="EMBL/GenBank/DDBJ databases">
        <authorList>
            <person name="Keele B.F."/>
        </authorList>
    </citation>
    <scope>NUCLEOTIDE SEQUENCE [LARGE SCALE GENOMIC DNA]</scope>
    <source>
        <strain evidence="10 11">CCALA 016</strain>
    </source>
</reference>
<dbReference type="SUPFAM" id="SSF55785">
    <property type="entry name" value="PYP-like sensor domain (PAS domain)"/>
    <property type="match status" value="2"/>
</dbReference>
<dbReference type="Proteomes" id="UP000239001">
    <property type="component" value="Unassembled WGS sequence"/>
</dbReference>
<dbReference type="InterPro" id="IPR029063">
    <property type="entry name" value="SAM-dependent_MTases_sf"/>
</dbReference>
<dbReference type="SUPFAM" id="SSF53335">
    <property type="entry name" value="S-adenosyl-L-methionine-dependent methyltransferases"/>
    <property type="match status" value="1"/>
</dbReference>
<sequence length="619" mass="71431">MSNLEQNQGLETLLNYIKRVRGFDFTGYKRSSLMRRVRKRMQTIAIEDFNDYLDHLQVHPQEFSELFNTILINVTSFFRDRPAWDYISSEIIPRIVERKEKQESIRVWTAGCASGQEAYTLTMILAETLGIEAFRERVKIYATDLDDEALNLARYATYNAKDIASVPPKLLDQYFEQTNGNYTFRKDLRRCVIFGRHNLVQDAPISRIDLLVCRNTLMYFNAEAQAKIIARFHFALNENGFLFLGKAEMLLSHSNSFTPVDLKLRIFSQMPRLNLRTRLLMMNNESEDEEGNYLSRHVRLRDASFDANPVAQVVVDINSLLILANERARNLFGLASRDLNRPLQDLELSYRPVELRSCLDQVYNECRVVILRQIEWLVPSGESQYFDVQLTPLFDLNGSLMGAAITFTDVSGAKRLQQELEHSNQELEMAYEELQSTNEELETTNEELQSSNEELETTNEELQSTNEELETMNEELQSSNEELQTLNEELHRRTTELNSVNTFLSSILGSMRGGVVVIDRDLRILIWNDKAEDLWGLRADEVQGKYFLNLDIGLPVDPILQPIRNCLASLSYEPEEVILNAINRRGKAIKCRVTFTPLVDNRQTIQGAILLMEEQKSDS</sequence>
<dbReference type="Pfam" id="PF01739">
    <property type="entry name" value="CheR"/>
    <property type="match status" value="1"/>
</dbReference>
<evidence type="ECO:0000256" key="3">
    <source>
        <dbReference type="ARBA" id="ARBA00022603"/>
    </source>
</evidence>
<dbReference type="InterPro" id="IPR000700">
    <property type="entry name" value="PAS-assoc_C"/>
</dbReference>
<dbReference type="SMART" id="SM00091">
    <property type="entry name" value="PAS"/>
    <property type="match status" value="2"/>
</dbReference>
<evidence type="ECO:0000313" key="11">
    <source>
        <dbReference type="Proteomes" id="UP000239001"/>
    </source>
</evidence>
<dbReference type="Gene3D" id="1.10.287.620">
    <property type="entry name" value="Helix Hairpins"/>
    <property type="match status" value="1"/>
</dbReference>
<dbReference type="PROSITE" id="PS50112">
    <property type="entry name" value="PAS"/>
    <property type="match status" value="1"/>
</dbReference>
<dbReference type="RefSeq" id="WP_106456289.1">
    <property type="nucleotide sequence ID" value="NZ_PXOH01000006.1"/>
</dbReference>
<dbReference type="GO" id="GO:0032259">
    <property type="term" value="P:methylation"/>
    <property type="evidence" value="ECO:0007669"/>
    <property type="project" value="UniProtKB-KW"/>
</dbReference>
<evidence type="ECO:0000259" key="9">
    <source>
        <dbReference type="PROSITE" id="PS50123"/>
    </source>
</evidence>
<dbReference type="Gene3D" id="3.40.50.150">
    <property type="entry name" value="Vaccinia Virus protein VP39"/>
    <property type="match status" value="1"/>
</dbReference>
<name>A0A2T1LZK3_9CHRO</name>
<feature type="domain" description="CheR-type methyltransferase" evidence="9">
    <location>
        <begin position="10"/>
        <end position="268"/>
    </location>
</feature>
<dbReference type="GO" id="GO:0006355">
    <property type="term" value="P:regulation of DNA-templated transcription"/>
    <property type="evidence" value="ECO:0007669"/>
    <property type="project" value="InterPro"/>
</dbReference>
<comment type="caution">
    <text evidence="10">The sequence shown here is derived from an EMBL/GenBank/DDBJ whole genome shotgun (WGS) entry which is preliminary data.</text>
</comment>
<comment type="catalytic activity">
    <reaction evidence="1">
        <text>L-glutamyl-[protein] + S-adenosyl-L-methionine = [protein]-L-glutamate 5-O-methyl ester + S-adenosyl-L-homocysteine</text>
        <dbReference type="Rhea" id="RHEA:24452"/>
        <dbReference type="Rhea" id="RHEA-COMP:10208"/>
        <dbReference type="Rhea" id="RHEA-COMP:10311"/>
        <dbReference type="ChEBI" id="CHEBI:29973"/>
        <dbReference type="ChEBI" id="CHEBI:57856"/>
        <dbReference type="ChEBI" id="CHEBI:59789"/>
        <dbReference type="ChEBI" id="CHEBI:82795"/>
        <dbReference type="EC" id="2.1.1.80"/>
    </reaction>
</comment>
<evidence type="ECO:0000256" key="1">
    <source>
        <dbReference type="ARBA" id="ARBA00001541"/>
    </source>
</evidence>
<dbReference type="PROSITE" id="PS50123">
    <property type="entry name" value="CHER"/>
    <property type="match status" value="1"/>
</dbReference>
<dbReference type="SMART" id="SM00138">
    <property type="entry name" value="MeTrc"/>
    <property type="match status" value="1"/>
</dbReference>
<dbReference type="PROSITE" id="PS50113">
    <property type="entry name" value="PAC"/>
    <property type="match status" value="1"/>
</dbReference>
<dbReference type="InterPro" id="IPR022641">
    <property type="entry name" value="CheR_N"/>
</dbReference>
<dbReference type="AlphaFoldDB" id="A0A2T1LZK3"/>
<dbReference type="Gene3D" id="3.30.450.20">
    <property type="entry name" value="PAS domain"/>
    <property type="match status" value="2"/>
</dbReference>
<dbReference type="PANTHER" id="PTHR24422">
    <property type="entry name" value="CHEMOTAXIS PROTEIN METHYLTRANSFERASE"/>
    <property type="match status" value="1"/>
</dbReference>
<feature type="domain" description="PAS" evidence="7">
    <location>
        <begin position="500"/>
        <end position="548"/>
    </location>
</feature>
<organism evidence="10 11">
    <name type="scientific">Aphanothece hegewaldii CCALA 016</name>
    <dbReference type="NCBI Taxonomy" id="2107694"/>
    <lineage>
        <taxon>Bacteria</taxon>
        <taxon>Bacillati</taxon>
        <taxon>Cyanobacteriota</taxon>
        <taxon>Cyanophyceae</taxon>
        <taxon>Oscillatoriophycideae</taxon>
        <taxon>Chroococcales</taxon>
        <taxon>Aphanothecaceae</taxon>
        <taxon>Aphanothece</taxon>
    </lineage>
</organism>
<dbReference type="EC" id="2.1.1.80" evidence="2"/>
<proteinExistence type="predicted"/>
<dbReference type="InterPro" id="IPR000780">
    <property type="entry name" value="CheR_MeTrfase"/>
</dbReference>
<dbReference type="Pfam" id="PF13596">
    <property type="entry name" value="PAS_10"/>
    <property type="match status" value="1"/>
</dbReference>
<dbReference type="PANTHER" id="PTHR24422:SF10">
    <property type="entry name" value="CHEMOTAXIS PROTEIN METHYLTRANSFERASE 2"/>
    <property type="match status" value="1"/>
</dbReference>
<keyword evidence="11" id="KW-1185">Reference proteome</keyword>
<dbReference type="InterPro" id="IPR050903">
    <property type="entry name" value="Bact_Chemotaxis_MeTrfase"/>
</dbReference>
<protein>
    <recommendedName>
        <fullName evidence="2">protein-glutamate O-methyltransferase</fullName>
        <ecNumber evidence="2">2.1.1.80</ecNumber>
    </recommendedName>
</protein>
<reference evidence="10 11" key="1">
    <citation type="submission" date="2018-03" db="EMBL/GenBank/DDBJ databases">
        <title>The ancient ancestry and fast evolution of plastids.</title>
        <authorList>
            <person name="Moore K.R."/>
            <person name="Magnabosco C."/>
            <person name="Momper L."/>
            <person name="Gold D.A."/>
            <person name="Bosak T."/>
            <person name="Fournier G.P."/>
        </authorList>
    </citation>
    <scope>NUCLEOTIDE SEQUENCE [LARGE SCALE GENOMIC DNA]</scope>
    <source>
        <strain evidence="10 11">CCALA 016</strain>
    </source>
</reference>
<evidence type="ECO:0000256" key="5">
    <source>
        <dbReference type="ARBA" id="ARBA00022691"/>
    </source>
</evidence>
<dbReference type="InterPro" id="IPR035965">
    <property type="entry name" value="PAS-like_dom_sf"/>
</dbReference>
<dbReference type="SUPFAM" id="SSF47757">
    <property type="entry name" value="Chemotaxis receptor methyltransferase CheR, N-terminal domain"/>
    <property type="match status" value="1"/>
</dbReference>